<dbReference type="GeneID" id="68096766"/>
<dbReference type="RefSeq" id="XP_044549319.1">
    <property type="nucleotide sequence ID" value="XM_044693937.1"/>
</dbReference>
<comment type="caution">
    <text evidence="1">The sequence shown here is derived from an EMBL/GenBank/DDBJ whole genome shotgun (WGS) entry which is preliminary data.</text>
</comment>
<organism evidence="1 2">
    <name type="scientific">Naegleria lovaniensis</name>
    <name type="common">Amoeba</name>
    <dbReference type="NCBI Taxonomy" id="51637"/>
    <lineage>
        <taxon>Eukaryota</taxon>
        <taxon>Discoba</taxon>
        <taxon>Heterolobosea</taxon>
        <taxon>Tetramitia</taxon>
        <taxon>Eutetramitia</taxon>
        <taxon>Vahlkampfiidae</taxon>
        <taxon>Naegleria</taxon>
    </lineage>
</organism>
<dbReference type="Proteomes" id="UP000816034">
    <property type="component" value="Unassembled WGS sequence"/>
</dbReference>
<gene>
    <name evidence="1" type="ORF">C9374_004311</name>
</gene>
<proteinExistence type="predicted"/>
<name>A0AA88GT41_NAELO</name>
<evidence type="ECO:0000313" key="1">
    <source>
        <dbReference type="EMBL" id="KAG2383640.1"/>
    </source>
</evidence>
<reference evidence="1 2" key="1">
    <citation type="journal article" date="2018" name="BMC Genomics">
        <title>The genome of Naegleria lovaniensis, the basis for a comparative approach to unravel pathogenicity factors of the human pathogenic amoeba N. fowleri.</title>
        <authorList>
            <person name="Liechti N."/>
            <person name="Schurch N."/>
            <person name="Bruggmann R."/>
            <person name="Wittwer M."/>
        </authorList>
    </citation>
    <scope>NUCLEOTIDE SEQUENCE [LARGE SCALE GENOMIC DNA]</scope>
    <source>
        <strain evidence="1 2">ATCC 30569</strain>
    </source>
</reference>
<accession>A0AA88GT41</accession>
<protein>
    <submittedName>
        <fullName evidence="1">Uncharacterized protein</fullName>
    </submittedName>
</protein>
<dbReference type="EMBL" id="PYSW02000020">
    <property type="protein sequence ID" value="KAG2383640.1"/>
    <property type="molecule type" value="Genomic_DNA"/>
</dbReference>
<dbReference type="AlphaFoldDB" id="A0AA88GT41"/>
<keyword evidence="2" id="KW-1185">Reference proteome</keyword>
<sequence length="678" mass="77994">MTYHKMRLINREYSIRMKINILKTTHIDMSSTHDKTSFLFYLTFMRAQRLYAEGLLDMNHPFIYQDRKTISDLLSQQHPNVALPQMFDDPVKLNDDTTSNSNTSEEIVEEQLIPSWDALTNQESLSDEFLSSTIQKMATETINKSLAKTKKVKKTPLRANYDASAKTNNENSTETVYNYIIPFELFTLSTFPEADRNRALGSDQLIEYIGKNTLLESLSLCQLRDDQLLVVFSCCPNLTKMRAIDWDSFHMDRMPALSKLETIEIFNCYSDSFFESHEFLDNIRTSSPLTNIILSLSDLSETDASTVSMWRGASIFYGKKQIQTRSNDCKITVNINHISDTDYISDIIEALTQLAYFKRDGLSFHRLVQRLCRENILCVKQLMDTLFRDFMIPLECIGGKHRLPAALFEYAVYLANTYQNGRFLSSQAGMDELKSALEAGLQIGSCLEEVLFQLTPALIEPALTYLNTIYSPKKMECLVRCLFLHTLHFRSDPDFFVPVLAFIAHNNIDTSLIFSPIRCALPRYESQRIRFITNSEMKYISIPSAALVMQSSFQCASLYLDLISPDQLLYQNELGDTFLHIPLVFEEQLTLEIALQKQPKLAHILNNESRSVMHILARSYTNAPILYRLITRYHADIFHKDMYGQTPFDDDNEVVLDMSNNNVVLLTIRDAKGYFAFK</sequence>
<evidence type="ECO:0000313" key="2">
    <source>
        <dbReference type="Proteomes" id="UP000816034"/>
    </source>
</evidence>